<comment type="caution">
    <text evidence="5">The sequence shown here is derived from an EMBL/GenBank/DDBJ whole genome shotgun (WGS) entry which is preliminary data.</text>
</comment>
<dbReference type="PROSITE" id="PS00041">
    <property type="entry name" value="HTH_ARAC_FAMILY_1"/>
    <property type="match status" value="1"/>
</dbReference>
<dbReference type="InterPro" id="IPR013656">
    <property type="entry name" value="PAS_4"/>
</dbReference>
<sequence>MAKLLADPFFAEALFDQLTDVVFFVKNTRGCYTVVNRTLMQRCGCQHKSELIGRSPLDVFPSGLASSYASQDQHVIRHGQAIHNQLELHLYINQTPIWCLTHKIPLFDRDSAIAGLAGISRDLYMPDKNHPVYQRIANVVAYIQQHYAEQLRLENLAQIAHLSAAQLERYMQRIFQLTPKQFIMKTRIEAATYLLGQDQTISAIAFACGYADHSAFSRQFKAAVGLSPVAYRKLLHSQNTC</sequence>
<dbReference type="InterPro" id="IPR000014">
    <property type="entry name" value="PAS"/>
</dbReference>
<dbReference type="GO" id="GO:0003700">
    <property type="term" value="F:DNA-binding transcription factor activity"/>
    <property type="evidence" value="ECO:0007669"/>
    <property type="project" value="InterPro"/>
</dbReference>
<dbReference type="PRINTS" id="PR00032">
    <property type="entry name" value="HTHARAC"/>
</dbReference>
<evidence type="ECO:0000313" key="6">
    <source>
        <dbReference type="Proteomes" id="UP000597444"/>
    </source>
</evidence>
<dbReference type="PANTHER" id="PTHR46796:SF13">
    <property type="entry name" value="HTH-TYPE TRANSCRIPTIONAL ACTIVATOR RHAS"/>
    <property type="match status" value="1"/>
</dbReference>
<dbReference type="SUPFAM" id="SSF55785">
    <property type="entry name" value="PYP-like sensor domain (PAS domain)"/>
    <property type="match status" value="1"/>
</dbReference>
<keyword evidence="2" id="KW-0238">DNA-binding</keyword>
<dbReference type="PANTHER" id="PTHR46796">
    <property type="entry name" value="HTH-TYPE TRANSCRIPTIONAL ACTIVATOR RHAS-RELATED"/>
    <property type="match status" value="1"/>
</dbReference>
<keyword evidence="6" id="KW-1185">Reference proteome</keyword>
<dbReference type="InterPro" id="IPR018060">
    <property type="entry name" value="HTH_AraC"/>
</dbReference>
<dbReference type="Pfam" id="PF08448">
    <property type="entry name" value="PAS_4"/>
    <property type="match status" value="1"/>
</dbReference>
<feature type="domain" description="HTH araC/xylS-type" evidence="4">
    <location>
        <begin position="137"/>
        <end position="234"/>
    </location>
</feature>
<evidence type="ECO:0000256" key="1">
    <source>
        <dbReference type="ARBA" id="ARBA00023015"/>
    </source>
</evidence>
<dbReference type="SMART" id="SM00342">
    <property type="entry name" value="HTH_ARAC"/>
    <property type="match status" value="1"/>
</dbReference>
<evidence type="ECO:0000256" key="2">
    <source>
        <dbReference type="ARBA" id="ARBA00023125"/>
    </source>
</evidence>
<dbReference type="Pfam" id="PF12833">
    <property type="entry name" value="HTH_18"/>
    <property type="match status" value="1"/>
</dbReference>
<dbReference type="Proteomes" id="UP000597444">
    <property type="component" value="Unassembled WGS sequence"/>
</dbReference>
<dbReference type="InterPro" id="IPR050204">
    <property type="entry name" value="AraC_XylS_family_regulators"/>
</dbReference>
<dbReference type="Gene3D" id="3.30.450.20">
    <property type="entry name" value="PAS domain"/>
    <property type="match status" value="1"/>
</dbReference>
<dbReference type="CDD" id="cd00130">
    <property type="entry name" value="PAS"/>
    <property type="match status" value="1"/>
</dbReference>
<organism evidence="5 6">
    <name type="scientific">Reticulibacter mediterranei</name>
    <dbReference type="NCBI Taxonomy" id="2778369"/>
    <lineage>
        <taxon>Bacteria</taxon>
        <taxon>Bacillati</taxon>
        <taxon>Chloroflexota</taxon>
        <taxon>Ktedonobacteria</taxon>
        <taxon>Ktedonobacterales</taxon>
        <taxon>Reticulibacteraceae</taxon>
        <taxon>Reticulibacter</taxon>
    </lineage>
</organism>
<dbReference type="InterPro" id="IPR020449">
    <property type="entry name" value="Tscrpt_reg_AraC-type_HTH"/>
</dbReference>
<evidence type="ECO:0000259" key="4">
    <source>
        <dbReference type="PROSITE" id="PS01124"/>
    </source>
</evidence>
<gene>
    <name evidence="5" type="ORF">KSF_072640</name>
</gene>
<dbReference type="InterPro" id="IPR018062">
    <property type="entry name" value="HTH_AraC-typ_CS"/>
</dbReference>
<protein>
    <submittedName>
        <fullName evidence="5">Transcriptional regulator</fullName>
    </submittedName>
</protein>
<dbReference type="AlphaFoldDB" id="A0A8J3IW35"/>
<dbReference type="InterPro" id="IPR035965">
    <property type="entry name" value="PAS-like_dom_sf"/>
</dbReference>
<dbReference type="InterPro" id="IPR009057">
    <property type="entry name" value="Homeodomain-like_sf"/>
</dbReference>
<keyword evidence="3" id="KW-0804">Transcription</keyword>
<dbReference type="PROSITE" id="PS01124">
    <property type="entry name" value="HTH_ARAC_FAMILY_2"/>
    <property type="match status" value="1"/>
</dbReference>
<proteinExistence type="predicted"/>
<dbReference type="EMBL" id="BNJK01000001">
    <property type="protein sequence ID" value="GHO97216.1"/>
    <property type="molecule type" value="Genomic_DNA"/>
</dbReference>
<dbReference type="GO" id="GO:0043565">
    <property type="term" value="F:sequence-specific DNA binding"/>
    <property type="evidence" value="ECO:0007669"/>
    <property type="project" value="InterPro"/>
</dbReference>
<evidence type="ECO:0000313" key="5">
    <source>
        <dbReference type="EMBL" id="GHO97216.1"/>
    </source>
</evidence>
<evidence type="ECO:0000256" key="3">
    <source>
        <dbReference type="ARBA" id="ARBA00023163"/>
    </source>
</evidence>
<name>A0A8J3IW35_9CHLR</name>
<keyword evidence="1" id="KW-0805">Transcription regulation</keyword>
<accession>A0A8J3IW35</accession>
<dbReference type="Gene3D" id="1.10.10.60">
    <property type="entry name" value="Homeodomain-like"/>
    <property type="match status" value="1"/>
</dbReference>
<reference evidence="5" key="1">
    <citation type="submission" date="2020-10" db="EMBL/GenBank/DDBJ databases">
        <title>Taxonomic study of unclassified bacteria belonging to the class Ktedonobacteria.</title>
        <authorList>
            <person name="Yabe S."/>
            <person name="Wang C.M."/>
            <person name="Zheng Y."/>
            <person name="Sakai Y."/>
            <person name="Cavaletti L."/>
            <person name="Monciardini P."/>
            <person name="Donadio S."/>
        </authorList>
    </citation>
    <scope>NUCLEOTIDE SEQUENCE</scope>
    <source>
        <strain evidence="5">ID150040</strain>
    </source>
</reference>
<dbReference type="SUPFAM" id="SSF46689">
    <property type="entry name" value="Homeodomain-like"/>
    <property type="match status" value="2"/>
</dbReference>